<reference evidence="2" key="1">
    <citation type="submission" date="2025-08" db="UniProtKB">
        <authorList>
            <consortium name="RefSeq"/>
        </authorList>
    </citation>
    <scope>IDENTIFICATION</scope>
    <source>
        <tissue evidence="2">Whole sample</tissue>
    </source>
</reference>
<keyword evidence="1" id="KW-1185">Reference proteome</keyword>
<gene>
    <name evidence="2" type="primary">LOC111119462</name>
</gene>
<dbReference type="RefSeq" id="XP_022315361.1">
    <property type="nucleotide sequence ID" value="XM_022459653.1"/>
</dbReference>
<dbReference type="GeneID" id="111119462"/>
<dbReference type="KEGG" id="cvn:111119462"/>
<dbReference type="AlphaFoldDB" id="A0A8B8CLW6"/>
<name>A0A8B8CLW6_CRAVI</name>
<dbReference type="Proteomes" id="UP000694844">
    <property type="component" value="Chromosome 2"/>
</dbReference>
<evidence type="ECO:0000313" key="1">
    <source>
        <dbReference type="Proteomes" id="UP000694844"/>
    </source>
</evidence>
<dbReference type="OrthoDB" id="6102290at2759"/>
<accession>A0A8B8CLW6</accession>
<sequence>MDSFVGKFGLQLSAFLYTISYQSSGQTRVITPDMTIHPESQKVQSALSTQNSRLTVYLSSPVRTRSLFHVSLRHLKNVTMTVSTVQSVSSKIKEARSSLNMLSKVETQVVSTKEYRTISGRSQVTRLYYHVQINNKTTEPWEDHIQPAKLEEILAKLLQNDSSLRDRFVLNNQSDTQVFTLFIEGHQRDLSDIQTAIKSSWQDMITSGSVVIKTHGAQRYVSDDWKDVTKLSYTVTINGSSPEALDISLPSFEKMEASLKKVSKAQCPCYAKKSRKEYLLGSKTSLDVAKVQEALKSVWTQKNQGIHGQRFTVKIKDVKSRQKRGTESAPIQTKLVGKNNKEITPVQYMVALEGHDPDPNFVATPSSNDLAQPLTQAGAAPVVVLQS</sequence>
<proteinExistence type="predicted"/>
<evidence type="ECO:0000313" key="2">
    <source>
        <dbReference type="RefSeq" id="XP_022315361.1"/>
    </source>
</evidence>
<protein>
    <submittedName>
        <fullName evidence="2">Uncharacterized protein LOC111119462</fullName>
    </submittedName>
</protein>
<organism evidence="1 2">
    <name type="scientific">Crassostrea virginica</name>
    <name type="common">Eastern oyster</name>
    <dbReference type="NCBI Taxonomy" id="6565"/>
    <lineage>
        <taxon>Eukaryota</taxon>
        <taxon>Metazoa</taxon>
        <taxon>Spiralia</taxon>
        <taxon>Lophotrochozoa</taxon>
        <taxon>Mollusca</taxon>
        <taxon>Bivalvia</taxon>
        <taxon>Autobranchia</taxon>
        <taxon>Pteriomorphia</taxon>
        <taxon>Ostreida</taxon>
        <taxon>Ostreoidea</taxon>
        <taxon>Ostreidae</taxon>
        <taxon>Crassostrea</taxon>
    </lineage>
</organism>